<gene>
    <name evidence="1" type="ORF">TNCV_1357231</name>
</gene>
<name>A0A8X6V808_TRICX</name>
<evidence type="ECO:0000313" key="1">
    <source>
        <dbReference type="EMBL" id="GFY08317.1"/>
    </source>
</evidence>
<dbReference type="EMBL" id="BMAU01021280">
    <property type="protein sequence ID" value="GFY08317.1"/>
    <property type="molecule type" value="Genomic_DNA"/>
</dbReference>
<dbReference type="Proteomes" id="UP000887159">
    <property type="component" value="Unassembled WGS sequence"/>
</dbReference>
<sequence length="95" mass="11477">METERSSRQVDHSGLTVRRCWDQWTEKTAFTRRSGSCRPRQTSHQEDHRIIRPPHWPLSRHWQYLHYGPLCLPEASQGTWLKDIWYRGAHYVCCQ</sequence>
<proteinExistence type="predicted"/>
<reference evidence="1" key="1">
    <citation type="submission" date="2020-08" db="EMBL/GenBank/DDBJ databases">
        <title>Multicomponent nature underlies the extraordinary mechanical properties of spider dragline silk.</title>
        <authorList>
            <person name="Kono N."/>
            <person name="Nakamura H."/>
            <person name="Mori M."/>
            <person name="Yoshida Y."/>
            <person name="Ohtoshi R."/>
            <person name="Malay A.D."/>
            <person name="Moran D.A.P."/>
            <person name="Tomita M."/>
            <person name="Numata K."/>
            <person name="Arakawa K."/>
        </authorList>
    </citation>
    <scope>NUCLEOTIDE SEQUENCE</scope>
</reference>
<accession>A0A8X6V808</accession>
<protein>
    <submittedName>
        <fullName evidence="1">Uncharacterized protein</fullName>
    </submittedName>
</protein>
<comment type="caution">
    <text evidence="1">The sequence shown here is derived from an EMBL/GenBank/DDBJ whole genome shotgun (WGS) entry which is preliminary data.</text>
</comment>
<keyword evidence="2" id="KW-1185">Reference proteome</keyword>
<evidence type="ECO:0000313" key="2">
    <source>
        <dbReference type="Proteomes" id="UP000887159"/>
    </source>
</evidence>
<organism evidence="1 2">
    <name type="scientific">Trichonephila clavipes</name>
    <name type="common">Golden silk orbweaver</name>
    <name type="synonym">Nephila clavipes</name>
    <dbReference type="NCBI Taxonomy" id="2585209"/>
    <lineage>
        <taxon>Eukaryota</taxon>
        <taxon>Metazoa</taxon>
        <taxon>Ecdysozoa</taxon>
        <taxon>Arthropoda</taxon>
        <taxon>Chelicerata</taxon>
        <taxon>Arachnida</taxon>
        <taxon>Araneae</taxon>
        <taxon>Araneomorphae</taxon>
        <taxon>Entelegynae</taxon>
        <taxon>Araneoidea</taxon>
        <taxon>Nephilidae</taxon>
        <taxon>Trichonephila</taxon>
    </lineage>
</organism>
<dbReference type="AlphaFoldDB" id="A0A8X6V808"/>